<gene>
    <name evidence="4" type="ORF">JF535_07060</name>
</gene>
<dbReference type="SUPFAM" id="SSF117074">
    <property type="entry name" value="Hypothetical protein PA1324"/>
    <property type="match status" value="1"/>
</dbReference>
<evidence type="ECO:0000256" key="2">
    <source>
        <dbReference type="SAM" id="SignalP"/>
    </source>
</evidence>
<dbReference type="Pfam" id="PF01345">
    <property type="entry name" value="DUF11"/>
    <property type="match status" value="4"/>
</dbReference>
<name>A0ABS3E5M9_9GAMM</name>
<feature type="domain" description="DUF11" evidence="3">
    <location>
        <begin position="1308"/>
        <end position="1407"/>
    </location>
</feature>
<evidence type="ECO:0000313" key="5">
    <source>
        <dbReference type="Proteomes" id="UP000664293"/>
    </source>
</evidence>
<sequence length="3486" mass="362378">MRALFAFLLSFAFAQVALAASFKTTDFATDSALPGTPGTPSGCLIDGPYYTTTDGTGRTMAPADQLSIDRSCTVQNFSCDVPLESTLNFAGAPEGTLIIFDNVCFGGNFACANVEGKASVWAVNGSDFSTVREGCQDLIIPVEKIEKQATDLAGNPIASVSVGVPFVYTLDIPVLFDPVTGTVLQDSGSLNDIQGILIEDNLSAAALGVDLDLLDVRLFYEDTSGAITAMSPSAYSFSNSGPANNPGLLTFRINDPSVLPAGAQIHIELEVVLDDTPLNSIGKSFTNIATWEFGRVIDGIFYDPLPGENGIAQLLSISAPDLVLSKTTDASAINFADTPTYTISVQNVGGSPAWNIEVEDLLPVGMRETAPSIQSVSLGGVTLTESDDYTLTYNANGANAGLMTITLTDEAGGLASNAVLEIVYTSQLDDVSSATAPVDGDVLTNVAAATAWYNDSSANNDRIEYTGMRSDGTTSTDDEQDAASVTAALSGYYFEKTVSNVTTGQSPTASAAPGDRLRYRLRLFNLDENIYNVVITDQLDAASFDLASAAVDTATCPAGATCTFNGAGLLTVSGDLDVLPGTALASIAVEFEVNVLNSLSTGDVVSNQARMDAEDDDVSGTAFSALSDDPNDADGVVNQADPQGNPINPTEIVIISPGTLDKQNPTGVSQVAIGEVFEYRILVPAATVPAPLYDVQVNDQLPTNLELVGATALVNGVNYTLSNTGSANSLVLVEAVTGIDIPANQQAEVSVQVRLKNRMENQDAVTFTNTASYTYSRTQGGIQSSDAGTAATTAALTIIEPNITATTSVVNNSRGGTSAYGGDVLQYTIALANNGTSTAYDLAIENTLTASQTLVAGSAQVTVGGTTTALAPSVSGDVLSWGRSSGQELDIAVGDTLTLTYQVAANGVDGSDLSNSIVADWTSLDGADVEERTGNDAPDTTALNDYFFVDELLMTTVDNSAIAKTVLSDTWSSGIATTADTNARAGDTVTYQLALTLSEGLNRDVVVTDVLDPGLAFVEVVSINGASSAPYTASGVFSYADIPAANVPSADQTGTLTWTLGDITNTADQNLANDTLVIVYRARVQHGAADSPAATPTSTVLNNQATLGYIYATGVAASTTPDAASVEVLQPQITALTKTGTVLPASGSVVGDGQSSATAYLVDIVNNSMQFAIEACNVGDAPAYGVTLNDDLPAELDEGSISSIVVAIDGTALDAADYSYTAPAGRDGEMAFSLNVALDPASCVTVDYQIGFYTDVAPDQTWSNTASLVAYWSRETLDPADAREYVAINPVAAASVWMTNNFQVEAPTKTVSKTQATIGEEVVYTITVPGVPVNGILSGVSVSDTLDQALQYVDATVELNGAALALVPVQSGQDLTWAIGDIPAGQQAVITLTTWVANTQNVSASATPVANVAAYTYQAGGSAVDGGSSAPAEFTVVEPNLSVVKDVANLTDPGQPAATGDVLEYTLTITNEGDASAFDTNIADMLPAELSYVDGSAVALLDGGALAGFNATPSVSGNTLNWGRDNGDSSVQIPAGSVLVVTYQTDVNSITAADIVNSALVDWTSLTGTYVGERERTGAGCPSVTPPNTYCSGDTSGFGVDYDIDLQKARQGDSWNNDGNLRVGDTVDYQLQIDLVEGEHDGVVLEDTLPQGMAFIGVLSAEFFGTPAATPPSPTVSADQRTITWDLGSVSNPADGNDANDFLTITYRARVLNGDVLSQQPVSQALNNVVTLNYLVGSAPGAPLTTSASVNALQPLLTVSKSAVTAINGDTEIQAGETATYTVDITNAGNAPAYDVVLEDVLPIGLRDGGVSMQSATLVNAAASITLTPTYDLASGTATWDFDPAANAAIPAGETLRVVYQVTGDADLGAGLTLTNSAQVTRYYSFDNDQVPANSLVDWREEYGPSDVATFNLTTPVAGVLSKASAQTSVALGEQLTYTLTVPATPVNVALEDVRIMDNLAATGVDLAFVSANVVSGNALSNSGADDDLVLADTGGGLNIPAGAQVEVEVTVAVLNTANNQSRTDPFVNRAWYDYSNGVTRLGNDATTGGDANPVTIVHAELEVEKTGPATIQVGTPENFTLTVRNNSPASAWNVTLTDWLPNPEPGGMCDVEPVIQSAAILKADGSTVSLAPGDFAVTFVDGTPTCEFSASLQSDDELAAGDALTLVYQVELDGDNINDTTLTNIAGATQWFSAEAAAAERFAYQRALTDGSPGVVDHEDSHSFTVLSAILEVRKSVFNVTTGQSGAEASPGDHLRYSIEIQNVSDVPLDAFVLRDELDRLNGSAMFQVNSLRDVSAPAGATVNVVADGGAQASGLLEVADLAIARAGEAGDTITVTFDADLVPVITSGTVVLNQAQLSMSDVVFASSDDPSVGGSEDPTETLINSAPWLSIQKTSQDLTGDPEILAPGDSLRYSLTVENTGSEDAINTVLRDLVPGNTTYVANSTTLNGVQVADVNGSTALATGIPVQTPGEESGLVVAAASGAAPAVITFDVVINDVNDGTVISNQAFANGDGAGSGGFAERPSDDPATTIVDDPTVDIVGDVPLLVATKTVQLVVDNISAGIVDPEDVLRYTIAVTNLGGKDASEARLVDLVPAGTSYVANSTRLNGTAVADDAGASPLVAGLAISSDDLTPPLPATGEGIITSAQTAVVEFDVMVNADTERGTIISNQGSVYSVEMPLTLTDADGNSSNGAQPTEVVVGDAQQLSITKEVAVVGGGDAESGKVLEYLVRVTNISSVPASLIVIRDDLLSAGDGVLTYVADSAQVNGQPGGVAVNGSVITVDYSTNYGDLLPEQVATLRFQARLGPNLAIGTSVVNTAQVQWNDPAMVNEASVAIDIGGTPGIANLSGYLWHDGNFNEVLDTNESLLSNWNVELYFNNSLLETVTSDENGFFVFDGLVPNMDGANVPGISYEIRYRAPNASGSTASLGTASSEYTNGPQQILNIYVESGANPQNLNLPITPNGAIYDSVLRAPVNGARVRLLSASSGQPLPDSCFDDAKQQNQVTLTGGFYKFDVNFSSAACAINADYLIEVDVPSDNYVSGPSQIIPPQTAVDTGSFDVAACLGSAADRNPATPDHCEVQSSATPPPVDIDARSSETDYYLRLNLDDSNQPGSSQLFNNHIALDPQLDGALALTKTAAMLNVTRSQLVPYTIAFNNSLPVPLTDLQLVDYFPAGFKYVAGSASLDGVPMEPEVNGLQLQWSQLRADPEKTHSMKLLLVVGSGVGEGEYINRARMFNGLSGQQLSGEASATVRVVPDPTFDCTDVIGKVYDDKNLNGYQDNGEGGVAGARVVTAQGLRATTDAHGRFHITCAAVPNPDRGSNFVLKLDDRSLPSGYRLTTENPRVQRATRGKMLEFNFGTSLHRVVRLDLAEAVFEPGSAELRPQWHSRTELLLERLQEAPSLLRLSYLAENEDPALVDARLAAIKARIAEDWAALDCCYPLNIETEIFWRRGAPPERGSVLDGLKRSVNRMIGSNDQGGAR</sequence>
<feature type="chain" id="PRO_5046506070" evidence="2">
    <location>
        <begin position="20"/>
        <end position="3486"/>
    </location>
</feature>
<comment type="caution">
    <text evidence="4">The sequence shown here is derived from an EMBL/GenBank/DDBJ whole genome shotgun (WGS) entry which is preliminary data.</text>
</comment>
<feature type="domain" description="DUF11" evidence="3">
    <location>
        <begin position="1764"/>
        <end position="1894"/>
    </location>
</feature>
<feature type="signal peptide" evidence="2">
    <location>
        <begin position="1"/>
        <end position="19"/>
    </location>
</feature>
<dbReference type="NCBIfam" id="TIGR01451">
    <property type="entry name" value="B_ant_repeat"/>
    <property type="match status" value="10"/>
</dbReference>
<reference evidence="4 5" key="1">
    <citation type="submission" date="2020-12" db="EMBL/GenBank/DDBJ databases">
        <title>Oil enriched cultivation method for isolating marine PHA-producing bacteria.</title>
        <authorList>
            <person name="Zheng W."/>
            <person name="Yu S."/>
            <person name="Huang Y."/>
        </authorList>
    </citation>
    <scope>NUCLEOTIDE SEQUENCE [LARGE SCALE GENOMIC DNA]</scope>
    <source>
        <strain evidence="4 5">SN0-2</strain>
    </source>
</reference>
<organism evidence="4 5">
    <name type="scientific">Microbulbifer salipaludis</name>
    <dbReference type="NCBI Taxonomy" id="187980"/>
    <lineage>
        <taxon>Bacteria</taxon>
        <taxon>Pseudomonadati</taxon>
        <taxon>Pseudomonadota</taxon>
        <taxon>Gammaproteobacteria</taxon>
        <taxon>Cellvibrionales</taxon>
        <taxon>Microbulbiferaceae</taxon>
        <taxon>Microbulbifer</taxon>
    </lineage>
</organism>
<dbReference type="Gene3D" id="2.60.40.740">
    <property type="match status" value="8"/>
</dbReference>
<dbReference type="Gene3D" id="2.60.40.10">
    <property type="entry name" value="Immunoglobulins"/>
    <property type="match status" value="2"/>
</dbReference>
<feature type="region of interest" description="Disordered" evidence="1">
    <location>
        <begin position="3076"/>
        <end position="3096"/>
    </location>
</feature>
<evidence type="ECO:0000259" key="3">
    <source>
        <dbReference type="Pfam" id="PF01345"/>
    </source>
</evidence>
<evidence type="ECO:0000313" key="4">
    <source>
        <dbReference type="EMBL" id="MBN8430608.1"/>
    </source>
</evidence>
<dbReference type="RefSeq" id="WP_207000691.1">
    <property type="nucleotide sequence ID" value="NZ_JAEKJR010000002.1"/>
</dbReference>
<dbReference type="InterPro" id="IPR047589">
    <property type="entry name" value="DUF11_rpt"/>
</dbReference>
<dbReference type="Proteomes" id="UP000664293">
    <property type="component" value="Unassembled WGS sequence"/>
</dbReference>
<dbReference type="EMBL" id="JAEKJR010000002">
    <property type="protein sequence ID" value="MBN8430608.1"/>
    <property type="molecule type" value="Genomic_DNA"/>
</dbReference>
<proteinExistence type="predicted"/>
<dbReference type="PANTHER" id="PTHR34819">
    <property type="entry name" value="LARGE CYSTEINE-RICH PERIPLASMIC PROTEIN OMCB"/>
    <property type="match status" value="1"/>
</dbReference>
<protein>
    <submittedName>
        <fullName evidence="4">DUF11 domain-containing protein</fullName>
    </submittedName>
</protein>
<accession>A0ABS3E5M9</accession>
<dbReference type="NCBIfam" id="TIGR04226">
    <property type="entry name" value="RrgB_K2N_iso_D2"/>
    <property type="match status" value="2"/>
</dbReference>
<keyword evidence="5" id="KW-1185">Reference proteome</keyword>
<dbReference type="InterPro" id="IPR001434">
    <property type="entry name" value="OmcB-like_DUF11"/>
</dbReference>
<dbReference type="PANTHER" id="PTHR34819:SF3">
    <property type="entry name" value="CELL SURFACE PROTEIN"/>
    <property type="match status" value="1"/>
</dbReference>
<keyword evidence="2" id="KW-0732">Signal</keyword>
<feature type="domain" description="DUF11" evidence="3">
    <location>
        <begin position="321"/>
        <end position="408"/>
    </location>
</feature>
<dbReference type="InterPro" id="IPR026466">
    <property type="entry name" value="Fim_isopep_form_D2_dom"/>
</dbReference>
<dbReference type="InterPro" id="IPR013783">
    <property type="entry name" value="Ig-like_fold"/>
</dbReference>
<dbReference type="InterPro" id="IPR051172">
    <property type="entry name" value="Chlamydia_OmcB"/>
</dbReference>
<evidence type="ECO:0000256" key="1">
    <source>
        <dbReference type="SAM" id="MobiDB-lite"/>
    </source>
</evidence>
<feature type="domain" description="DUF11" evidence="3">
    <location>
        <begin position="2062"/>
        <end position="2103"/>
    </location>
</feature>